<reference evidence="1" key="1">
    <citation type="submission" date="2023-03" db="EMBL/GenBank/DDBJ databases">
        <title>Chromosome-level genomes of two armyworms, Mythimna separata and Mythimna loreyi, provide insights into the biosynthesis and reception of sex pheromones.</title>
        <authorList>
            <person name="Zhao H."/>
        </authorList>
    </citation>
    <scope>NUCLEOTIDE SEQUENCE</scope>
    <source>
        <strain evidence="1">BeijingLab</strain>
        <tissue evidence="1">Pupa</tissue>
    </source>
</reference>
<evidence type="ECO:0000313" key="1">
    <source>
        <dbReference type="EMBL" id="KAJ8711417.1"/>
    </source>
</evidence>
<organism evidence="1 2">
    <name type="scientific">Mythimna separata</name>
    <name type="common">Oriental armyworm</name>
    <name type="synonym">Pseudaletia separata</name>
    <dbReference type="NCBI Taxonomy" id="271217"/>
    <lineage>
        <taxon>Eukaryota</taxon>
        <taxon>Metazoa</taxon>
        <taxon>Ecdysozoa</taxon>
        <taxon>Arthropoda</taxon>
        <taxon>Hexapoda</taxon>
        <taxon>Insecta</taxon>
        <taxon>Pterygota</taxon>
        <taxon>Neoptera</taxon>
        <taxon>Endopterygota</taxon>
        <taxon>Lepidoptera</taxon>
        <taxon>Glossata</taxon>
        <taxon>Ditrysia</taxon>
        <taxon>Noctuoidea</taxon>
        <taxon>Noctuidae</taxon>
        <taxon>Noctuinae</taxon>
        <taxon>Hadenini</taxon>
        <taxon>Mythimna</taxon>
    </lineage>
</organism>
<sequence length="182" mass="19627">MPVFVARDLEKLPPITFDHLDVSKLLKDLTLVRAEIKDIKESCVTLDQLEEFKKQVTTFPVTISSTDSVSMKSGACRDEELASSLSLGSVGAKRLDISANSSLVLGENSSCDANRNKSQVEGSCYIITNENKNPLPRLPLSSARSVDVITSSLSTDNGICDQLGDSIEAVQQTFASAAKQQC</sequence>
<gene>
    <name evidence="1" type="ORF">PYW07_008659</name>
</gene>
<proteinExistence type="predicted"/>
<evidence type="ECO:0000313" key="2">
    <source>
        <dbReference type="Proteomes" id="UP001231518"/>
    </source>
</evidence>
<dbReference type="Proteomes" id="UP001231518">
    <property type="component" value="Chromosome 21"/>
</dbReference>
<name>A0AAD7YDW3_MYTSE</name>
<accession>A0AAD7YDW3</accession>
<dbReference type="AlphaFoldDB" id="A0AAD7YDW3"/>
<comment type="caution">
    <text evidence="1">The sequence shown here is derived from an EMBL/GenBank/DDBJ whole genome shotgun (WGS) entry which is preliminary data.</text>
</comment>
<protein>
    <submittedName>
        <fullName evidence="1">Uncharacterized protein</fullName>
    </submittedName>
</protein>
<keyword evidence="2" id="KW-1185">Reference proteome</keyword>
<dbReference type="EMBL" id="JARGEI010000022">
    <property type="protein sequence ID" value="KAJ8711417.1"/>
    <property type="molecule type" value="Genomic_DNA"/>
</dbReference>